<feature type="disulfide bond" evidence="14">
    <location>
        <begin position="160"/>
        <end position="175"/>
    </location>
</feature>
<dbReference type="SMART" id="SM00018">
    <property type="entry name" value="PD"/>
    <property type="match status" value="1"/>
</dbReference>
<evidence type="ECO:0000259" key="17">
    <source>
        <dbReference type="PROSITE" id="PS51034"/>
    </source>
</evidence>
<dbReference type="Pfam" id="PF00100">
    <property type="entry name" value="Zona_pellucida"/>
    <property type="match status" value="1"/>
</dbReference>
<dbReference type="OrthoDB" id="8919081at2759"/>
<dbReference type="Gene3D" id="2.60.40.4100">
    <property type="entry name" value="Zona pellucida, ZP-C domain"/>
    <property type="match status" value="1"/>
</dbReference>
<keyword evidence="7 16" id="KW-0732">Signal</keyword>
<dbReference type="GO" id="GO:0035804">
    <property type="term" value="F:structural constituent of egg coat"/>
    <property type="evidence" value="ECO:0007669"/>
    <property type="project" value="TreeGrafter"/>
</dbReference>
<evidence type="ECO:0000256" key="15">
    <source>
        <dbReference type="SAM" id="Phobius"/>
    </source>
</evidence>
<proteinExistence type="predicted"/>
<dbReference type="InterPro" id="IPR054554">
    <property type="entry name" value="ZP1/4_Ig-like"/>
</dbReference>
<organism evidence="19 20">
    <name type="scientific">Leptobrachium leishanense</name>
    <name type="common">Leishan spiny toad</name>
    <dbReference type="NCBI Taxonomy" id="445787"/>
    <lineage>
        <taxon>Eukaryota</taxon>
        <taxon>Metazoa</taxon>
        <taxon>Chordata</taxon>
        <taxon>Craniata</taxon>
        <taxon>Vertebrata</taxon>
        <taxon>Euteleostomi</taxon>
        <taxon>Amphibia</taxon>
        <taxon>Batrachia</taxon>
        <taxon>Anura</taxon>
        <taxon>Pelobatoidea</taxon>
        <taxon>Megophryidae</taxon>
        <taxon>Leptobrachium</taxon>
    </lineage>
</organism>
<dbReference type="InterPro" id="IPR051148">
    <property type="entry name" value="Zona_Pellucida_Domain_gp"/>
</dbReference>
<comment type="subcellular location">
    <subcellularLocation>
        <location evidence="1">Cell membrane</location>
        <topology evidence="1">Single-pass type I membrane protein</topology>
    </subcellularLocation>
    <subcellularLocation>
        <location evidence="13">Zona pellucida</location>
    </subcellularLocation>
</comment>
<comment type="caution">
    <text evidence="14">Lacks conserved residue(s) required for the propagation of feature annotation.</text>
</comment>
<reference evidence="19" key="2">
    <citation type="submission" date="2025-09" db="UniProtKB">
        <authorList>
            <consortium name="Ensembl"/>
        </authorList>
    </citation>
    <scope>IDENTIFICATION</scope>
</reference>
<evidence type="ECO:0000313" key="19">
    <source>
        <dbReference type="Ensembl" id="ENSLLEP00000002292.1"/>
    </source>
</evidence>
<evidence type="ECO:0000259" key="18">
    <source>
        <dbReference type="PROSITE" id="PS51448"/>
    </source>
</evidence>
<evidence type="ECO:0000256" key="2">
    <source>
        <dbReference type="ARBA" id="ARBA00022475"/>
    </source>
</evidence>
<dbReference type="Pfam" id="PF22821">
    <property type="entry name" value="ZP1_ZP4_Ig-like"/>
    <property type="match status" value="1"/>
</dbReference>
<dbReference type="InterPro" id="IPR048290">
    <property type="entry name" value="ZP_chr"/>
</dbReference>
<dbReference type="GeneTree" id="ENSGT00940000161188"/>
<feature type="signal peptide" evidence="16">
    <location>
        <begin position="1"/>
        <end position="25"/>
    </location>
</feature>
<feature type="chain" id="PRO_5034146520" description="Zona pellucida sperm-binding protein 4-like" evidence="16">
    <location>
        <begin position="26"/>
        <end position="547"/>
    </location>
</feature>
<evidence type="ECO:0008006" key="21">
    <source>
        <dbReference type="Google" id="ProtNLM"/>
    </source>
</evidence>
<keyword evidence="12" id="KW-0278">Fertilization</keyword>
<dbReference type="GO" id="GO:0032190">
    <property type="term" value="F:acrosin binding"/>
    <property type="evidence" value="ECO:0007669"/>
    <property type="project" value="TreeGrafter"/>
</dbReference>
<protein>
    <recommendedName>
        <fullName evidence="21">Zona pellucida sperm-binding protein 4-like</fullName>
    </recommendedName>
</protein>
<keyword evidence="9 15" id="KW-0472">Membrane</keyword>
<evidence type="ECO:0000256" key="5">
    <source>
        <dbReference type="ARBA" id="ARBA00022685"/>
    </source>
</evidence>
<evidence type="ECO:0000256" key="3">
    <source>
        <dbReference type="ARBA" id="ARBA00022525"/>
    </source>
</evidence>
<accession>A0A8C5LQ46</accession>
<keyword evidence="11" id="KW-0325">Glycoprotein</keyword>
<evidence type="ECO:0000256" key="6">
    <source>
        <dbReference type="ARBA" id="ARBA00022692"/>
    </source>
</evidence>
<keyword evidence="3" id="KW-0964">Secreted</keyword>
<evidence type="ECO:0000256" key="10">
    <source>
        <dbReference type="ARBA" id="ARBA00023157"/>
    </source>
</evidence>
<name>A0A8C5LQ46_9ANUR</name>
<dbReference type="InterPro" id="IPR017977">
    <property type="entry name" value="ZP_dom_CS"/>
</dbReference>
<feature type="domain" description="P-type" evidence="18">
    <location>
        <begin position="147"/>
        <end position="190"/>
    </location>
</feature>
<evidence type="ECO:0000256" key="8">
    <source>
        <dbReference type="ARBA" id="ARBA00022989"/>
    </source>
</evidence>
<dbReference type="InterPro" id="IPR055355">
    <property type="entry name" value="ZP-C"/>
</dbReference>
<keyword evidence="4" id="KW-0272">Extracellular matrix</keyword>
<sequence length="547" mass="60705">MAVLWTLGYFGRFVFIGLVCCLCSAQPITPSAGYYEESSLLCGEQSLEYTIPPVLSGNISVQIVMQDHEGEMKPVVSDSSCGIWVTPDLDGVLLIEVEYDSCYIKKMENFYTMTVMMLHNITGEWEVFQKEDLRCPVFQVMDAPALNTCSGVPRANRIPCAGSTISQDICLQHGCCYDQSDSINPCYYGDKVTAQCTRDGQMLVAISKDVTMPPLLLDSVHFLTGSGSDCKPVRQNDAFILFQFSLSSCGTNLKVDSGNLMYENDLIAEKNIQTWNGAFVTRDSTFRIHIRCSYAAGAAEPLHVEVYTLPPPPPVSSAGPLTIEMRIAKDAQYGQYYVTRDYPVVKFLRDPVFVEVHLLNRNDPALVLMLEQCWATPSEDPLQQLQWPVLVNRCPFTGDNYRTQLVSIDQNPAMDFSSHYRRFVLSTFTFVDGDSRKSLGGLVYIHCSASVCIPSPLDSCTTTCNSRKRAASIAESSLILVSSEGPLDFYQDRELGIQGGNEDRISGLRWSLMAVLGFSFSASLVGLVGVFVYLCRQKKCDARNVQI</sequence>
<keyword evidence="8 15" id="KW-1133">Transmembrane helix</keyword>
<dbReference type="AlphaFoldDB" id="A0A8C5LQ46"/>
<dbReference type="SUPFAM" id="SSF57492">
    <property type="entry name" value="Trefoil"/>
    <property type="match status" value="1"/>
</dbReference>
<evidence type="ECO:0000256" key="14">
    <source>
        <dbReference type="PROSITE-ProRule" id="PRU00779"/>
    </source>
</evidence>
<dbReference type="GO" id="GO:0035805">
    <property type="term" value="C:egg coat"/>
    <property type="evidence" value="ECO:0007669"/>
    <property type="project" value="UniProtKB-SubCell"/>
</dbReference>
<feature type="domain" description="ZP" evidence="17">
    <location>
        <begin position="195"/>
        <end position="467"/>
    </location>
</feature>
<dbReference type="InterPro" id="IPR055356">
    <property type="entry name" value="ZP-N"/>
</dbReference>
<dbReference type="PANTHER" id="PTHR23343">
    <property type="entry name" value="ZONA PELLUCIDA SPERM-BINDING PROTEIN"/>
    <property type="match status" value="1"/>
</dbReference>
<dbReference type="Pfam" id="PF00088">
    <property type="entry name" value="Trefoil"/>
    <property type="match status" value="1"/>
</dbReference>
<evidence type="ECO:0000256" key="16">
    <source>
        <dbReference type="SAM" id="SignalP"/>
    </source>
</evidence>
<reference evidence="19" key="1">
    <citation type="submission" date="2025-08" db="UniProtKB">
        <authorList>
            <consortium name="Ensembl"/>
        </authorList>
    </citation>
    <scope>IDENTIFICATION</scope>
</reference>
<dbReference type="InterPro" id="IPR000519">
    <property type="entry name" value="P_trefoil_dom"/>
</dbReference>
<keyword evidence="10 14" id="KW-1015">Disulfide bond</keyword>
<dbReference type="Pfam" id="PF23344">
    <property type="entry name" value="ZP-N"/>
    <property type="match status" value="1"/>
</dbReference>
<dbReference type="GO" id="GO:0060468">
    <property type="term" value="P:prevention of polyspermy"/>
    <property type="evidence" value="ECO:0007669"/>
    <property type="project" value="TreeGrafter"/>
</dbReference>
<evidence type="ECO:0000256" key="9">
    <source>
        <dbReference type="ARBA" id="ARBA00023136"/>
    </source>
</evidence>
<evidence type="ECO:0000256" key="4">
    <source>
        <dbReference type="ARBA" id="ARBA00022530"/>
    </source>
</evidence>
<dbReference type="Gene3D" id="4.10.110.10">
    <property type="entry name" value="Spasmolytic Protein, domain 1"/>
    <property type="match status" value="1"/>
</dbReference>
<dbReference type="Proteomes" id="UP000694569">
    <property type="component" value="Unplaced"/>
</dbReference>
<dbReference type="Gene3D" id="2.60.40.3210">
    <property type="entry name" value="Zona pellucida, ZP-N domain"/>
    <property type="match status" value="1"/>
</dbReference>
<dbReference type="PROSITE" id="PS51448">
    <property type="entry name" value="P_TREFOIL_2"/>
    <property type="match status" value="1"/>
</dbReference>
<dbReference type="SMART" id="SM00241">
    <property type="entry name" value="ZP"/>
    <property type="match status" value="1"/>
</dbReference>
<keyword evidence="6 15" id="KW-0812">Transmembrane</keyword>
<dbReference type="PROSITE" id="PS51034">
    <property type="entry name" value="ZP_2"/>
    <property type="match status" value="1"/>
</dbReference>
<dbReference type="GO" id="GO:0005886">
    <property type="term" value="C:plasma membrane"/>
    <property type="evidence" value="ECO:0007669"/>
    <property type="project" value="UniProtKB-SubCell"/>
</dbReference>
<evidence type="ECO:0000256" key="12">
    <source>
        <dbReference type="ARBA" id="ARBA00023279"/>
    </source>
</evidence>
<dbReference type="InterPro" id="IPR001507">
    <property type="entry name" value="ZP_dom"/>
</dbReference>
<evidence type="ECO:0000256" key="7">
    <source>
        <dbReference type="ARBA" id="ARBA00022729"/>
    </source>
</evidence>
<keyword evidence="2" id="KW-1003">Cell membrane</keyword>
<dbReference type="PRINTS" id="PR00023">
    <property type="entry name" value="ZPELLUCIDA"/>
</dbReference>
<evidence type="ECO:0000256" key="11">
    <source>
        <dbReference type="ARBA" id="ARBA00023180"/>
    </source>
</evidence>
<feature type="transmembrane region" description="Helical" evidence="15">
    <location>
        <begin position="510"/>
        <end position="534"/>
    </location>
</feature>
<dbReference type="PANTHER" id="PTHR23343:SF119">
    <property type="entry name" value="ZONA PELLUCIDA GLYCOPROTEIN 4, GENE 2"/>
    <property type="match status" value="1"/>
</dbReference>
<keyword evidence="20" id="KW-1185">Reference proteome</keyword>
<evidence type="ECO:0000256" key="13">
    <source>
        <dbReference type="ARBA" id="ARBA00024183"/>
    </source>
</evidence>
<dbReference type="GO" id="GO:0007339">
    <property type="term" value="P:binding of sperm to zona pellucida"/>
    <property type="evidence" value="ECO:0007669"/>
    <property type="project" value="TreeGrafter"/>
</dbReference>
<dbReference type="InterPro" id="IPR044913">
    <property type="entry name" value="P_trefoil_dom_sf"/>
</dbReference>
<keyword evidence="5" id="KW-0165">Cleavage on pair of basic residues</keyword>
<evidence type="ECO:0000256" key="1">
    <source>
        <dbReference type="ARBA" id="ARBA00004251"/>
    </source>
</evidence>
<dbReference type="Ensembl" id="ENSLLET00000002390.1">
    <property type="protein sequence ID" value="ENSLLEP00000002292.1"/>
    <property type="gene ID" value="ENSLLEG00000001484.1"/>
</dbReference>
<dbReference type="PROSITE" id="PS00682">
    <property type="entry name" value="ZP_1"/>
    <property type="match status" value="1"/>
</dbReference>
<evidence type="ECO:0000313" key="20">
    <source>
        <dbReference type="Proteomes" id="UP000694569"/>
    </source>
</evidence>
<dbReference type="InterPro" id="IPR042235">
    <property type="entry name" value="ZP-C_dom"/>
</dbReference>
<dbReference type="CDD" id="cd00111">
    <property type="entry name" value="Trefoil"/>
    <property type="match status" value="1"/>
</dbReference>